<reference evidence="1" key="1">
    <citation type="submission" date="2023-03" db="EMBL/GenBank/DDBJ databases">
        <title>Chromosome-level genomes of two armyworms, Mythimna separata and Mythimna loreyi, provide insights into the biosynthesis and reception of sex pheromones.</title>
        <authorList>
            <person name="Zhao H."/>
        </authorList>
    </citation>
    <scope>NUCLEOTIDE SEQUENCE</scope>
    <source>
        <strain evidence="1">BeijingLab</strain>
    </source>
</reference>
<comment type="caution">
    <text evidence="1">The sequence shown here is derived from an EMBL/GenBank/DDBJ whole genome shotgun (WGS) entry which is preliminary data.</text>
</comment>
<evidence type="ECO:0000313" key="1">
    <source>
        <dbReference type="EMBL" id="KAJ8713932.1"/>
    </source>
</evidence>
<gene>
    <name evidence="1" type="ORF">PYW08_007552</name>
</gene>
<organism evidence="1 2">
    <name type="scientific">Mythimna loreyi</name>
    <dbReference type="NCBI Taxonomy" id="667449"/>
    <lineage>
        <taxon>Eukaryota</taxon>
        <taxon>Metazoa</taxon>
        <taxon>Ecdysozoa</taxon>
        <taxon>Arthropoda</taxon>
        <taxon>Hexapoda</taxon>
        <taxon>Insecta</taxon>
        <taxon>Pterygota</taxon>
        <taxon>Neoptera</taxon>
        <taxon>Endopterygota</taxon>
        <taxon>Lepidoptera</taxon>
        <taxon>Glossata</taxon>
        <taxon>Ditrysia</taxon>
        <taxon>Noctuoidea</taxon>
        <taxon>Noctuidae</taxon>
        <taxon>Noctuinae</taxon>
        <taxon>Hadenini</taxon>
        <taxon>Mythimna</taxon>
    </lineage>
</organism>
<name>A0ACC2QC21_9NEOP</name>
<evidence type="ECO:0000313" key="2">
    <source>
        <dbReference type="Proteomes" id="UP001231649"/>
    </source>
</evidence>
<protein>
    <submittedName>
        <fullName evidence="1">Uncharacterized protein</fullName>
    </submittedName>
</protein>
<dbReference type="EMBL" id="CM056796">
    <property type="protein sequence ID" value="KAJ8713932.1"/>
    <property type="molecule type" value="Genomic_DNA"/>
</dbReference>
<proteinExistence type="predicted"/>
<keyword evidence="2" id="KW-1185">Reference proteome</keyword>
<sequence>MSTLNQDIVRNLIANSSIPLVFRGFVGNWPICQWSVEKWCSVFGEKEIPFRCLKKDFLSDEPCWERRCSVKSMTFKKFVDSSVSSDEWMYFDYKYLYQWFNGDDELYKGVSWEQFGYSDKGASDATLWVGSSGAHTPAHKDTYGVNIVTQLHGKKRWVLFPPETGGLKPTRVPYEESSVYSELNFYCPNNLDVFNGLTGGRMVELSAGDALLVPRGWWHYVQNVDPLNIALNIWLPHEKDGSTRVSEALIKIFVAQICKDLPQETAKLIVNPNEDDIADTPLSVLFLQLDTVAKAYLDNRRKLRRAKRQRTCEDEPAPAAVEDYDLKTLLENKANNLEIPPNISGEELIKLIKQNLVEYANKDRPLCDDEIDGSTTALCLTKAVIDAYSEANVIDLVKQNLFARLSNHVN</sequence>
<accession>A0ACC2QC21</accession>
<dbReference type="Proteomes" id="UP001231649">
    <property type="component" value="Chromosome 20"/>
</dbReference>